<evidence type="ECO:0000256" key="15">
    <source>
        <dbReference type="ARBA" id="ARBA00047951"/>
    </source>
</evidence>
<keyword evidence="8" id="KW-0418">Kinase</keyword>
<dbReference type="InterPro" id="IPR008271">
    <property type="entry name" value="Ser/Thr_kinase_AS"/>
</dbReference>
<dbReference type="Gene3D" id="3.30.200.20">
    <property type="entry name" value="Phosphorylase Kinase, domain 1"/>
    <property type="match status" value="1"/>
</dbReference>
<keyword evidence="20" id="KW-1185">Reference proteome</keyword>
<organism evidence="19 20">
    <name type="scientific">Xanthoceras sorbifolium</name>
    <dbReference type="NCBI Taxonomy" id="99658"/>
    <lineage>
        <taxon>Eukaryota</taxon>
        <taxon>Viridiplantae</taxon>
        <taxon>Streptophyta</taxon>
        <taxon>Embryophyta</taxon>
        <taxon>Tracheophyta</taxon>
        <taxon>Spermatophyta</taxon>
        <taxon>Magnoliopsida</taxon>
        <taxon>eudicotyledons</taxon>
        <taxon>Gunneridae</taxon>
        <taxon>Pentapetalae</taxon>
        <taxon>rosids</taxon>
        <taxon>malvids</taxon>
        <taxon>Sapindales</taxon>
        <taxon>Sapindaceae</taxon>
        <taxon>Xanthoceroideae</taxon>
        <taxon>Xanthoceras</taxon>
    </lineage>
</organism>
<dbReference type="InterPro" id="IPR045274">
    <property type="entry name" value="WAK-like"/>
</dbReference>
<evidence type="ECO:0000259" key="18">
    <source>
        <dbReference type="PROSITE" id="PS50011"/>
    </source>
</evidence>
<keyword evidence="12" id="KW-1015">Disulfide bond</keyword>
<feature type="signal peptide" evidence="17">
    <location>
        <begin position="1"/>
        <end position="16"/>
    </location>
</feature>
<dbReference type="InterPro" id="IPR000719">
    <property type="entry name" value="Prot_kinase_dom"/>
</dbReference>
<evidence type="ECO:0000256" key="7">
    <source>
        <dbReference type="ARBA" id="ARBA00022741"/>
    </source>
</evidence>
<evidence type="ECO:0000256" key="2">
    <source>
        <dbReference type="ARBA" id="ARBA00022527"/>
    </source>
</evidence>
<comment type="catalytic activity">
    <reaction evidence="15">
        <text>L-threonyl-[protein] + ATP = O-phospho-L-threonyl-[protein] + ADP + H(+)</text>
        <dbReference type="Rhea" id="RHEA:46608"/>
        <dbReference type="Rhea" id="RHEA-COMP:11060"/>
        <dbReference type="Rhea" id="RHEA-COMP:11605"/>
        <dbReference type="ChEBI" id="CHEBI:15378"/>
        <dbReference type="ChEBI" id="CHEBI:30013"/>
        <dbReference type="ChEBI" id="CHEBI:30616"/>
        <dbReference type="ChEBI" id="CHEBI:61977"/>
        <dbReference type="ChEBI" id="CHEBI:456216"/>
    </reaction>
</comment>
<sequence>MCLLLFLFQLMMILLSSPINVLVESVLTTAKPGCQTSCGNVTIPFPFGIGSNCYLDPWYAVNCSSDKPFLLSFDLEVLDIWIENGTMLVNHPVLTACNKTSYYDEEEFTHMESVNMENSPFFFSQTKNIFFGLGCSNVASLLYNDSYITGCYSSCQASRATDTIETIGCYGIKCCQTRIPSSLQVFNASVNPINYDKPKETKECEKAILAQESWLTGNHTETAFGILSQAERVPVVLDWGIRNDSSFNWDMNDRHHSDCANISSFMDDSFANDNMSASTMGIQCMCSRGFEGNPYLNPGCQGIASGFFVLLLFIGAWWLHIIIKRRKDIKLKDKYFKRNGGLLLQQQLTSSDGNVDRSKLFNSKELDKATDHFNVNRILGQGGQGTVYKGMLADGKIIAVKKSKAIDEGRIEEFINEVSILSQINHRNVVKLLGCCLETEVPLLVYEFIPNGSLFQYLHDQNEKLPFTWEMRLQIATEVAGALSYLHAAASLPIYHRDIKSANILLDEKYRAKIADFGTSRSITIDQTHVTTKVQGTIGYLDPEYFQSSQFTDKSDVYSFGAVLVELLTGKKPISSSTTQDGCRSLATNFLSMLDNNLFDILDAEVIKGNNEEIMIVANLAKRCLNLNGKGRPPMKEVAMVLEGIQASKKESNVQQDREEIEYVRTEVIEPWDVASTSRSSTFEINAPSLDVQPLLTM</sequence>
<accession>A0ABQ8IGX6</accession>
<evidence type="ECO:0000256" key="17">
    <source>
        <dbReference type="SAM" id="SignalP"/>
    </source>
</evidence>
<evidence type="ECO:0000313" key="19">
    <source>
        <dbReference type="EMBL" id="KAH7575928.1"/>
    </source>
</evidence>
<keyword evidence="6 17" id="KW-0732">Signal</keyword>
<evidence type="ECO:0000256" key="10">
    <source>
        <dbReference type="ARBA" id="ARBA00022989"/>
    </source>
</evidence>
<dbReference type="Proteomes" id="UP000827721">
    <property type="component" value="Unassembled WGS sequence"/>
</dbReference>
<comment type="catalytic activity">
    <reaction evidence="14">
        <text>L-seryl-[protein] + ATP = O-phospho-L-seryl-[protein] + ADP + H(+)</text>
        <dbReference type="Rhea" id="RHEA:17989"/>
        <dbReference type="Rhea" id="RHEA-COMP:9863"/>
        <dbReference type="Rhea" id="RHEA-COMP:11604"/>
        <dbReference type="ChEBI" id="CHEBI:15378"/>
        <dbReference type="ChEBI" id="CHEBI:29999"/>
        <dbReference type="ChEBI" id="CHEBI:30616"/>
        <dbReference type="ChEBI" id="CHEBI:83421"/>
        <dbReference type="ChEBI" id="CHEBI:456216"/>
    </reaction>
</comment>
<evidence type="ECO:0000256" key="11">
    <source>
        <dbReference type="ARBA" id="ARBA00023136"/>
    </source>
</evidence>
<keyword evidence="9" id="KW-0067">ATP-binding</keyword>
<keyword evidence="3" id="KW-0597">Phosphoprotein</keyword>
<name>A0ABQ8IGX6_9ROSI</name>
<keyword evidence="4" id="KW-0808">Transferase</keyword>
<evidence type="ECO:0000256" key="8">
    <source>
        <dbReference type="ARBA" id="ARBA00022777"/>
    </source>
</evidence>
<evidence type="ECO:0000256" key="12">
    <source>
        <dbReference type="ARBA" id="ARBA00023157"/>
    </source>
</evidence>
<dbReference type="PROSITE" id="PS00108">
    <property type="entry name" value="PROTEIN_KINASE_ST"/>
    <property type="match status" value="1"/>
</dbReference>
<dbReference type="InterPro" id="IPR013695">
    <property type="entry name" value="WAK"/>
</dbReference>
<keyword evidence="5 16" id="KW-0812">Transmembrane</keyword>
<gene>
    <name evidence="19" type="ORF">JRO89_XS02G0254900</name>
</gene>
<feature type="transmembrane region" description="Helical" evidence="16">
    <location>
        <begin position="303"/>
        <end position="323"/>
    </location>
</feature>
<feature type="chain" id="PRO_5047245028" description="Protein kinase domain-containing protein" evidence="17">
    <location>
        <begin position="17"/>
        <end position="698"/>
    </location>
</feature>
<dbReference type="Pfam" id="PF13947">
    <property type="entry name" value="GUB_WAK_bind"/>
    <property type="match status" value="1"/>
</dbReference>
<evidence type="ECO:0000256" key="5">
    <source>
        <dbReference type="ARBA" id="ARBA00022692"/>
    </source>
</evidence>
<dbReference type="EMBL" id="JAFEMO010000002">
    <property type="protein sequence ID" value="KAH7575928.1"/>
    <property type="molecule type" value="Genomic_DNA"/>
</dbReference>
<evidence type="ECO:0000256" key="16">
    <source>
        <dbReference type="SAM" id="Phobius"/>
    </source>
</evidence>
<comment type="subcellular location">
    <subcellularLocation>
        <location evidence="1">Membrane</location>
        <topology evidence="1">Single-pass type I membrane protein</topology>
    </subcellularLocation>
</comment>
<evidence type="ECO:0000256" key="3">
    <source>
        <dbReference type="ARBA" id="ARBA00022553"/>
    </source>
</evidence>
<keyword evidence="10 16" id="KW-1133">Transmembrane helix</keyword>
<dbReference type="InterPro" id="IPR011009">
    <property type="entry name" value="Kinase-like_dom_sf"/>
</dbReference>
<keyword evidence="13" id="KW-0325">Glycoprotein</keyword>
<protein>
    <recommendedName>
        <fullName evidence="18">Protein kinase domain-containing protein</fullName>
    </recommendedName>
</protein>
<dbReference type="InterPro" id="IPR025287">
    <property type="entry name" value="WAK_GUB"/>
</dbReference>
<dbReference type="PANTHER" id="PTHR27005:SF515">
    <property type="entry name" value="WALL-ASSOCIATED RECEPTOR KINASE-LIKE 10-RELATED"/>
    <property type="match status" value="1"/>
</dbReference>
<evidence type="ECO:0000313" key="20">
    <source>
        <dbReference type="Proteomes" id="UP000827721"/>
    </source>
</evidence>
<dbReference type="CDD" id="cd14066">
    <property type="entry name" value="STKc_IRAK"/>
    <property type="match status" value="1"/>
</dbReference>
<evidence type="ECO:0000256" key="14">
    <source>
        <dbReference type="ARBA" id="ARBA00047558"/>
    </source>
</evidence>
<evidence type="ECO:0000256" key="4">
    <source>
        <dbReference type="ARBA" id="ARBA00022679"/>
    </source>
</evidence>
<keyword evidence="2" id="KW-0723">Serine/threonine-protein kinase</keyword>
<evidence type="ECO:0000256" key="9">
    <source>
        <dbReference type="ARBA" id="ARBA00022840"/>
    </source>
</evidence>
<evidence type="ECO:0000256" key="13">
    <source>
        <dbReference type="ARBA" id="ARBA00023180"/>
    </source>
</evidence>
<evidence type="ECO:0000256" key="1">
    <source>
        <dbReference type="ARBA" id="ARBA00004479"/>
    </source>
</evidence>
<feature type="domain" description="Protein kinase" evidence="18">
    <location>
        <begin position="373"/>
        <end position="645"/>
    </location>
</feature>
<dbReference type="Gene3D" id="1.10.510.10">
    <property type="entry name" value="Transferase(Phosphotransferase) domain 1"/>
    <property type="match status" value="1"/>
</dbReference>
<dbReference type="Pfam" id="PF08488">
    <property type="entry name" value="WAK"/>
    <property type="match status" value="1"/>
</dbReference>
<dbReference type="PANTHER" id="PTHR27005">
    <property type="entry name" value="WALL-ASSOCIATED RECEPTOR KINASE-LIKE 21"/>
    <property type="match status" value="1"/>
</dbReference>
<proteinExistence type="predicted"/>
<reference evidence="19 20" key="1">
    <citation type="submission" date="2021-02" db="EMBL/GenBank/DDBJ databases">
        <title>Plant Genome Project.</title>
        <authorList>
            <person name="Zhang R.-G."/>
        </authorList>
    </citation>
    <scope>NUCLEOTIDE SEQUENCE [LARGE SCALE GENOMIC DNA]</scope>
    <source>
        <tissue evidence="19">Leaves</tissue>
    </source>
</reference>
<dbReference type="Pfam" id="PF00069">
    <property type="entry name" value="Pkinase"/>
    <property type="match status" value="1"/>
</dbReference>
<dbReference type="SMART" id="SM00220">
    <property type="entry name" value="S_TKc"/>
    <property type="match status" value="1"/>
</dbReference>
<comment type="caution">
    <text evidence="19">The sequence shown here is derived from an EMBL/GenBank/DDBJ whole genome shotgun (WGS) entry which is preliminary data.</text>
</comment>
<dbReference type="PROSITE" id="PS50011">
    <property type="entry name" value="PROTEIN_KINASE_DOM"/>
    <property type="match status" value="1"/>
</dbReference>
<keyword evidence="7" id="KW-0547">Nucleotide-binding</keyword>
<dbReference type="SUPFAM" id="SSF56112">
    <property type="entry name" value="Protein kinase-like (PK-like)"/>
    <property type="match status" value="1"/>
</dbReference>
<keyword evidence="11 16" id="KW-0472">Membrane</keyword>
<evidence type="ECO:0000256" key="6">
    <source>
        <dbReference type="ARBA" id="ARBA00022729"/>
    </source>
</evidence>